<dbReference type="CDD" id="cd06410">
    <property type="entry name" value="PB1_UP2"/>
    <property type="match status" value="1"/>
</dbReference>
<accession>S8CWG1</accession>
<dbReference type="EMBL" id="AUSU01001121">
    <property type="protein sequence ID" value="EPS71754.1"/>
    <property type="molecule type" value="Genomic_DNA"/>
</dbReference>
<dbReference type="SMART" id="SM00666">
    <property type="entry name" value="PB1"/>
    <property type="match status" value="1"/>
</dbReference>
<dbReference type="InterPro" id="IPR000270">
    <property type="entry name" value="PB1_dom"/>
</dbReference>
<gene>
    <name evidence="2" type="ORF">M569_03006</name>
</gene>
<dbReference type="Gene3D" id="3.10.20.90">
    <property type="entry name" value="Phosphatidylinositol 3-kinase Catalytic Subunit, Chain A, domain 1"/>
    <property type="match status" value="1"/>
</dbReference>
<feature type="non-terminal residue" evidence="2">
    <location>
        <position position="1"/>
    </location>
</feature>
<feature type="domain" description="PB1" evidence="1">
    <location>
        <begin position="162"/>
        <end position="251"/>
    </location>
</feature>
<keyword evidence="3" id="KW-1185">Reference proteome</keyword>
<evidence type="ECO:0000313" key="2">
    <source>
        <dbReference type="EMBL" id="EPS71754.1"/>
    </source>
</evidence>
<dbReference type="AlphaFoldDB" id="S8CWG1"/>
<dbReference type="Pfam" id="PF00564">
    <property type="entry name" value="PB1"/>
    <property type="match status" value="1"/>
</dbReference>
<dbReference type="InterPro" id="IPR053198">
    <property type="entry name" value="Gynoecium_Dev_Regulator"/>
</dbReference>
<sequence length="301" mass="32468">FVMAFDQSSVPKDLRPLNVVRYVVEDPRIGPVTSSGTPIEGYHVNPPSDVCASPSALHPVYYQTAVSEGGFVPLAYSTVIPSATTRWVQHVASQHPVLMGSPMVTPSSGHSNYPIFGVRAGSQASDPISQESGGGGGGGDDSVSCRKVKLLCSFGGKIMPRPSDGALRYVGGQTRIITIREDVTFDVFLQKMVDAYIPNIAIKYQLLDEDLDALVSVSCADDLENMIDEYYKLTERSGCVSAKLRVFLFSPSELETGGLIHIGNIEDNGQKYLEAVNGIMDDSRSEVRMARKESIESAVSP</sequence>
<organism evidence="2 3">
    <name type="scientific">Genlisea aurea</name>
    <dbReference type="NCBI Taxonomy" id="192259"/>
    <lineage>
        <taxon>Eukaryota</taxon>
        <taxon>Viridiplantae</taxon>
        <taxon>Streptophyta</taxon>
        <taxon>Embryophyta</taxon>
        <taxon>Tracheophyta</taxon>
        <taxon>Spermatophyta</taxon>
        <taxon>Magnoliopsida</taxon>
        <taxon>eudicotyledons</taxon>
        <taxon>Gunneridae</taxon>
        <taxon>Pentapetalae</taxon>
        <taxon>asterids</taxon>
        <taxon>lamiids</taxon>
        <taxon>Lamiales</taxon>
        <taxon>Lentibulariaceae</taxon>
        <taxon>Genlisea</taxon>
    </lineage>
</organism>
<comment type="caution">
    <text evidence="2">The sequence shown here is derived from an EMBL/GenBank/DDBJ whole genome shotgun (WGS) entry which is preliminary data.</text>
</comment>
<evidence type="ECO:0000313" key="3">
    <source>
        <dbReference type="Proteomes" id="UP000015453"/>
    </source>
</evidence>
<dbReference type="OrthoDB" id="4062651at2759"/>
<dbReference type="SUPFAM" id="SSF54277">
    <property type="entry name" value="CAD &amp; PB1 domains"/>
    <property type="match status" value="1"/>
</dbReference>
<proteinExistence type="predicted"/>
<reference evidence="2 3" key="1">
    <citation type="journal article" date="2013" name="BMC Genomics">
        <title>The miniature genome of a carnivorous plant Genlisea aurea contains a low number of genes and short non-coding sequences.</title>
        <authorList>
            <person name="Leushkin E.V."/>
            <person name="Sutormin R.A."/>
            <person name="Nabieva E.R."/>
            <person name="Penin A.A."/>
            <person name="Kondrashov A.S."/>
            <person name="Logacheva M.D."/>
        </authorList>
    </citation>
    <scope>NUCLEOTIDE SEQUENCE [LARGE SCALE GENOMIC DNA]</scope>
</reference>
<dbReference type="PANTHER" id="PTHR31066:SF97">
    <property type="entry name" value="OS03G0401100 PROTEIN"/>
    <property type="match status" value="1"/>
</dbReference>
<dbReference type="PANTHER" id="PTHR31066">
    <property type="entry name" value="OS05G0427100 PROTEIN-RELATED"/>
    <property type="match status" value="1"/>
</dbReference>
<protein>
    <recommendedName>
        <fullName evidence="1">PB1 domain-containing protein</fullName>
    </recommendedName>
</protein>
<dbReference type="Proteomes" id="UP000015453">
    <property type="component" value="Unassembled WGS sequence"/>
</dbReference>
<feature type="non-terminal residue" evidence="2">
    <location>
        <position position="301"/>
    </location>
</feature>
<name>S8CWG1_9LAMI</name>
<evidence type="ECO:0000259" key="1">
    <source>
        <dbReference type="SMART" id="SM00666"/>
    </source>
</evidence>